<feature type="domain" description="Peptidase M16 C-terminal" evidence="10">
    <location>
        <begin position="220"/>
        <end position="398"/>
    </location>
</feature>
<comment type="caution">
    <text evidence="11">The sequence shown here is derived from an EMBL/GenBank/DDBJ whole genome shotgun (WGS) entry which is preliminary data.</text>
</comment>
<sequence length="947" mass="106314">MKKILLTGGVTMALLACIVSQRTIAQIRRAVPKKSMAAELPLDPAVRTGKLPNGLTYYIRHNEEPKNRVVFYLANKAGSILESNEQQGLAHFLEHMNFNGTKHFPKSDLVNYLQKTGVRFGADLNAYTSFDETVYQLPLPSDDPEILSQGIQIMRDWAQDATLDLDEINKERGVILEEKRLGKGAQDRMQRQYWPVVLNQSRYASRLPIGTDSVLKWFKPETIRSFYKDWYRPNLQALIVVGDIDVNEMEKSILKKFSDLKNPKNERSRTQYSIPLTGKNQFLTVTDKEMTSTVLQIIIKHPGLGLKSAGDFRQSTIRQLFNFMMNERITDLQRQANPPFISGGMGIGELLGGLDQFSVFVNANPGQLEKGLKAIWRETDRIKKLGFTQGELNRAKQSYLSKMEAGVKESKKTNSDSYVNEYLQYFLKGTASPGIQFEYTLLKKSLPGINLSDLNNLAKAQIKTNDRDILIMAPDKDKVSLPDEKKVLTWMSQVEQEKQSQYQNVVIGQPLLTTKPKSGRIMSVITDSLLNLTTIQFANHVKVILKPTDFKDNQILFSSSTPGGSSLYSDSDYESASNAAGIISSFGAGNYNPIQLNNFLTGKQFGVQMQMSERTTGVSGSAVPAELENALELLYAYYTQPRKDKDLFAGLIAKSKASLENRANSSVSVFQDTVYAVLGNHNIRRSGPSISKIDQISLDRAYDIYKERFGNASGSTFTFVGNFDVKAIQPLLLKYIGGLPAMDSVTPAKDLNINIPEGNYEKKVFKGTEDKATVLLVWSGKFKYSQSNRYTMDALKEVLTIRLLERLREEESGVYTPSASVNVAKLPQERFSLIVNFGCAPSNVDKLIQSTLDEVTKLITDGPQQVNINKWRSEMLRLRETEVRTNEWWLGYISGQVQNEEKLTIPGVNTTLINAVTPNDVKKIAEKYLDGHNLIKLILLPEHVISQ</sequence>
<evidence type="ECO:0000256" key="7">
    <source>
        <dbReference type="ARBA" id="ARBA00023049"/>
    </source>
</evidence>
<protein>
    <submittedName>
        <fullName evidence="11">Insulinase family protein</fullName>
    </submittedName>
</protein>
<keyword evidence="3" id="KW-0645">Protease</keyword>
<dbReference type="InterPro" id="IPR011249">
    <property type="entry name" value="Metalloenz_LuxS/M16"/>
</dbReference>
<comment type="similarity">
    <text evidence="2 8">Belongs to the peptidase M16 family.</text>
</comment>
<evidence type="ECO:0000259" key="10">
    <source>
        <dbReference type="Pfam" id="PF05193"/>
    </source>
</evidence>
<dbReference type="Pfam" id="PF05193">
    <property type="entry name" value="Peptidase_M16_C"/>
    <property type="match status" value="2"/>
</dbReference>
<evidence type="ECO:0000256" key="5">
    <source>
        <dbReference type="ARBA" id="ARBA00022801"/>
    </source>
</evidence>
<keyword evidence="12" id="KW-1185">Reference proteome</keyword>
<dbReference type="SUPFAM" id="SSF63411">
    <property type="entry name" value="LuxS/MPP-like metallohydrolase"/>
    <property type="match status" value="4"/>
</dbReference>
<dbReference type="Pfam" id="PF00675">
    <property type="entry name" value="Peptidase_M16"/>
    <property type="match status" value="1"/>
</dbReference>
<accession>A0ABT1SXY0</accession>
<feature type="domain" description="Peptidase M16 C-terminal" evidence="10">
    <location>
        <begin position="696"/>
        <end position="870"/>
    </location>
</feature>
<dbReference type="EMBL" id="JANHOH010000001">
    <property type="protein sequence ID" value="MCQ6957211.1"/>
    <property type="molecule type" value="Genomic_DNA"/>
</dbReference>
<evidence type="ECO:0000256" key="3">
    <source>
        <dbReference type="ARBA" id="ARBA00022670"/>
    </source>
</evidence>
<evidence type="ECO:0000256" key="4">
    <source>
        <dbReference type="ARBA" id="ARBA00022723"/>
    </source>
</evidence>
<proteinExistence type="inferred from homology"/>
<organism evidence="11 12">
    <name type="scientific">Mucilaginibacter aquariorum</name>
    <dbReference type="NCBI Taxonomy" id="2967225"/>
    <lineage>
        <taxon>Bacteria</taxon>
        <taxon>Pseudomonadati</taxon>
        <taxon>Bacteroidota</taxon>
        <taxon>Sphingobacteriia</taxon>
        <taxon>Sphingobacteriales</taxon>
        <taxon>Sphingobacteriaceae</taxon>
        <taxon>Mucilaginibacter</taxon>
    </lineage>
</organism>
<dbReference type="InterPro" id="IPR007863">
    <property type="entry name" value="Peptidase_M16_C"/>
</dbReference>
<evidence type="ECO:0000256" key="6">
    <source>
        <dbReference type="ARBA" id="ARBA00022833"/>
    </source>
</evidence>
<keyword evidence="6" id="KW-0862">Zinc</keyword>
<dbReference type="InterPro" id="IPR001431">
    <property type="entry name" value="Pept_M16_Zn_BS"/>
</dbReference>
<comment type="cofactor">
    <cofactor evidence="1">
        <name>Zn(2+)</name>
        <dbReference type="ChEBI" id="CHEBI:29105"/>
    </cofactor>
</comment>
<feature type="domain" description="Peptidase M16 N-terminal" evidence="9">
    <location>
        <begin position="62"/>
        <end position="178"/>
    </location>
</feature>
<dbReference type="Proteomes" id="UP001204376">
    <property type="component" value="Unassembled WGS sequence"/>
</dbReference>
<evidence type="ECO:0000313" key="11">
    <source>
        <dbReference type="EMBL" id="MCQ6957211.1"/>
    </source>
</evidence>
<evidence type="ECO:0000259" key="9">
    <source>
        <dbReference type="Pfam" id="PF00675"/>
    </source>
</evidence>
<name>A0ABT1SXY0_9SPHI</name>
<dbReference type="RefSeq" id="WP_256537418.1">
    <property type="nucleotide sequence ID" value="NZ_JANHOH010000001.1"/>
</dbReference>
<dbReference type="InterPro" id="IPR011765">
    <property type="entry name" value="Pept_M16_N"/>
</dbReference>
<dbReference type="PROSITE" id="PS00143">
    <property type="entry name" value="INSULINASE"/>
    <property type="match status" value="1"/>
</dbReference>
<dbReference type="PROSITE" id="PS51257">
    <property type="entry name" value="PROKAR_LIPOPROTEIN"/>
    <property type="match status" value="1"/>
</dbReference>
<dbReference type="InterPro" id="IPR050626">
    <property type="entry name" value="Peptidase_M16"/>
</dbReference>
<evidence type="ECO:0000256" key="2">
    <source>
        <dbReference type="ARBA" id="ARBA00007261"/>
    </source>
</evidence>
<dbReference type="Gene3D" id="3.30.830.10">
    <property type="entry name" value="Metalloenzyme, LuxS/M16 peptidase-like"/>
    <property type="match status" value="4"/>
</dbReference>
<evidence type="ECO:0000256" key="1">
    <source>
        <dbReference type="ARBA" id="ARBA00001947"/>
    </source>
</evidence>
<evidence type="ECO:0000256" key="8">
    <source>
        <dbReference type="RuleBase" id="RU004447"/>
    </source>
</evidence>
<keyword evidence="4" id="KW-0479">Metal-binding</keyword>
<evidence type="ECO:0000313" key="12">
    <source>
        <dbReference type="Proteomes" id="UP001204376"/>
    </source>
</evidence>
<gene>
    <name evidence="11" type="ORF">NPE20_04560</name>
</gene>
<keyword evidence="5" id="KW-0378">Hydrolase</keyword>
<reference evidence="11 12" key="1">
    <citation type="submission" date="2022-07" db="EMBL/GenBank/DDBJ databases">
        <title>Mucilaginibacter sp. JC4.</title>
        <authorList>
            <person name="Le V."/>
            <person name="Ko S.-R."/>
            <person name="Ahn C.-Y."/>
            <person name="Oh H.-M."/>
        </authorList>
    </citation>
    <scope>NUCLEOTIDE SEQUENCE [LARGE SCALE GENOMIC DNA]</scope>
    <source>
        <strain evidence="11 12">JC4</strain>
    </source>
</reference>
<dbReference type="PANTHER" id="PTHR43690:SF34">
    <property type="entry name" value="ZINC PROTEASE PQQL-LIKE"/>
    <property type="match status" value="1"/>
</dbReference>
<dbReference type="PANTHER" id="PTHR43690">
    <property type="entry name" value="NARDILYSIN"/>
    <property type="match status" value="1"/>
</dbReference>
<keyword evidence="7" id="KW-0482">Metalloprotease</keyword>